<keyword evidence="1" id="KW-0472">Membrane</keyword>
<reference evidence="2 3" key="1">
    <citation type="journal article" date="2013" name="J. Mol. Microbiol. Biotechnol.">
        <title>Analysis of the Complete Genomes of Acholeplasma brassicae , A. palmae and A. laidlawii and Their Comparison to the Obligate Parasites from ' Candidatus Phytoplasma'.</title>
        <authorList>
            <person name="Kube M."/>
            <person name="Siewert C."/>
            <person name="Migdoll A.M."/>
            <person name="Duduk B."/>
            <person name="Holz S."/>
            <person name="Rabus R."/>
            <person name="Seemuller E."/>
            <person name="Mitrovic J."/>
            <person name="Muller I."/>
            <person name="Buttner C."/>
            <person name="Reinhardt R."/>
        </authorList>
    </citation>
    <scope>NUCLEOTIDE SEQUENCE [LARGE SCALE GENOMIC DNA]</scope>
    <source>
        <strain evidence="2 3">J233</strain>
    </source>
</reference>
<dbReference type="EMBL" id="FO681347">
    <property type="protein sequence ID" value="CCV63943.1"/>
    <property type="molecule type" value="Genomic_DNA"/>
</dbReference>
<evidence type="ECO:0000256" key="1">
    <source>
        <dbReference type="SAM" id="Phobius"/>
    </source>
</evidence>
<dbReference type="Proteomes" id="UP000032740">
    <property type="component" value="Chromosome"/>
</dbReference>
<dbReference type="KEGG" id="apal:BN85403660"/>
<feature type="transmembrane region" description="Helical" evidence="1">
    <location>
        <begin position="67"/>
        <end position="87"/>
    </location>
</feature>
<feature type="transmembrane region" description="Helical" evidence="1">
    <location>
        <begin position="5"/>
        <end position="25"/>
    </location>
</feature>
<dbReference type="HOGENOM" id="CLU_2366417_0_0_14"/>
<name>U4KKA0_ALTPJ</name>
<keyword evidence="1" id="KW-1133">Transmembrane helix</keyword>
<evidence type="ECO:0000313" key="3">
    <source>
        <dbReference type="Proteomes" id="UP000032740"/>
    </source>
</evidence>
<proteinExistence type="predicted"/>
<evidence type="ECO:0000313" key="2">
    <source>
        <dbReference type="EMBL" id="CCV63943.1"/>
    </source>
</evidence>
<organism evidence="2 3">
    <name type="scientific">Alteracholeplasma palmae (strain ATCC 49389 / J233)</name>
    <name type="common">Acholeplasma palmae</name>
    <dbReference type="NCBI Taxonomy" id="1318466"/>
    <lineage>
        <taxon>Bacteria</taxon>
        <taxon>Bacillati</taxon>
        <taxon>Mycoplasmatota</taxon>
        <taxon>Mollicutes</taxon>
        <taxon>Acholeplasmatales</taxon>
        <taxon>Acholeplasmataceae</taxon>
        <taxon>Acholeplasma</taxon>
    </lineage>
</organism>
<sequence>MAKRIILYLVTVTLAVLSVLFLKRLDASSDILIFLLICYLCLSFVLLPAAILYFISENKKSTRSKDMEFAYYVIFTIIPYYGFKYIYLDLKQLNK</sequence>
<feature type="transmembrane region" description="Helical" evidence="1">
    <location>
        <begin position="31"/>
        <end position="55"/>
    </location>
</feature>
<dbReference type="STRING" id="1318466.BN85403660"/>
<accession>U4KKA0</accession>
<gene>
    <name evidence="2" type="ORF">BN85403660</name>
</gene>
<dbReference type="AlphaFoldDB" id="U4KKA0"/>
<keyword evidence="3" id="KW-1185">Reference proteome</keyword>
<keyword evidence="1" id="KW-0812">Transmembrane</keyword>
<protein>
    <submittedName>
        <fullName evidence="2">Uncharacterized protein</fullName>
    </submittedName>
</protein>
<dbReference type="RefSeq" id="WP_026656632.1">
    <property type="nucleotide sequence ID" value="NC_022538.1"/>
</dbReference>